<dbReference type="AlphaFoldDB" id="A0A7S0ZF80"/>
<evidence type="ECO:0000259" key="4">
    <source>
        <dbReference type="PROSITE" id="PS51017"/>
    </source>
</evidence>
<evidence type="ECO:0000256" key="2">
    <source>
        <dbReference type="ARBA" id="ARBA00023242"/>
    </source>
</evidence>
<gene>
    <name evidence="5" type="ORF">TOLI1172_LOCUS4376</name>
</gene>
<dbReference type="PANTHER" id="PTHR31319">
    <property type="entry name" value="ZINC FINGER PROTEIN CONSTANS-LIKE 4"/>
    <property type="match status" value="1"/>
</dbReference>
<feature type="region of interest" description="Disordered" evidence="3">
    <location>
        <begin position="307"/>
        <end position="331"/>
    </location>
</feature>
<sequence>MEYFLRTPESVNLRWSMTPRYLEGGQEDRNHGDRQNIKESFRSLFSPNVNQSGGNEHAPTSAQNEFITSFLDENQLVPDLRNSPQLHHNRMATPLIKPEGSPFFSEPLDESPFIQKIVDSGRQRPPLPQSPMFGGVAVNRESVHRHISMPFVYGPPPSHSQSTPILPHQMPHNLQHAVSVPHVPRGHPLLSPQQIIDPSQYQRIQYGPIQGGQAMQHYLPVDSAPDTRIADHNTNVHKELNVDESVAAKKEDRRLREAREKEDLIREFKRKTREAALIRFRQKRRERNFGKNIRYDCRKKLADRRPRVRGRFVKRPEEQLPANDSTPESLTDSRIAAVFEDRI</sequence>
<dbReference type="EMBL" id="HBFP01006141">
    <property type="protein sequence ID" value="CAD8819987.1"/>
    <property type="molecule type" value="Transcribed_RNA"/>
</dbReference>
<feature type="domain" description="CCT" evidence="4">
    <location>
        <begin position="273"/>
        <end position="315"/>
    </location>
</feature>
<evidence type="ECO:0000313" key="5">
    <source>
        <dbReference type="EMBL" id="CAD8819987.1"/>
    </source>
</evidence>
<evidence type="ECO:0000256" key="1">
    <source>
        <dbReference type="ARBA" id="ARBA00004123"/>
    </source>
</evidence>
<feature type="compositionally biased region" description="Polar residues" evidence="3">
    <location>
        <begin position="322"/>
        <end position="331"/>
    </location>
</feature>
<dbReference type="GO" id="GO:0005634">
    <property type="term" value="C:nucleus"/>
    <property type="evidence" value="ECO:0007669"/>
    <property type="project" value="UniProtKB-SubCell"/>
</dbReference>
<proteinExistence type="predicted"/>
<reference evidence="5" key="1">
    <citation type="submission" date="2021-01" db="EMBL/GenBank/DDBJ databases">
        <authorList>
            <person name="Corre E."/>
            <person name="Pelletier E."/>
            <person name="Niang G."/>
            <person name="Scheremetjew M."/>
            <person name="Finn R."/>
            <person name="Kale V."/>
            <person name="Holt S."/>
            <person name="Cochrane G."/>
            <person name="Meng A."/>
            <person name="Brown T."/>
            <person name="Cohen L."/>
        </authorList>
    </citation>
    <scope>NUCLEOTIDE SEQUENCE</scope>
    <source>
        <strain evidence="5">CCMP3278</strain>
    </source>
</reference>
<dbReference type="GO" id="GO:0003700">
    <property type="term" value="F:DNA-binding transcription factor activity"/>
    <property type="evidence" value="ECO:0007669"/>
    <property type="project" value="TreeGrafter"/>
</dbReference>
<dbReference type="InterPro" id="IPR045281">
    <property type="entry name" value="CONSTANS-like"/>
</dbReference>
<organism evidence="5">
    <name type="scientific">Timspurckia oligopyrenoides</name>
    <dbReference type="NCBI Taxonomy" id="708627"/>
    <lineage>
        <taxon>Eukaryota</taxon>
        <taxon>Rhodophyta</taxon>
        <taxon>Bangiophyceae</taxon>
        <taxon>Porphyridiales</taxon>
        <taxon>Porphyridiaceae</taxon>
        <taxon>Timspurckia</taxon>
    </lineage>
</organism>
<keyword evidence="2" id="KW-0539">Nucleus</keyword>
<dbReference type="Pfam" id="PF06203">
    <property type="entry name" value="CCT"/>
    <property type="match status" value="1"/>
</dbReference>
<dbReference type="PROSITE" id="PS51017">
    <property type="entry name" value="CCT"/>
    <property type="match status" value="1"/>
</dbReference>
<protein>
    <recommendedName>
        <fullName evidence="4">CCT domain-containing protein</fullName>
    </recommendedName>
</protein>
<accession>A0A7S0ZF80</accession>
<dbReference type="InterPro" id="IPR010402">
    <property type="entry name" value="CCT_domain"/>
</dbReference>
<evidence type="ECO:0000256" key="3">
    <source>
        <dbReference type="SAM" id="MobiDB-lite"/>
    </source>
</evidence>
<name>A0A7S0ZF80_9RHOD</name>
<comment type="subcellular location">
    <subcellularLocation>
        <location evidence="1">Nucleus</location>
    </subcellularLocation>
</comment>
<dbReference type="PANTHER" id="PTHR31319:SF77">
    <property type="entry name" value="ZINC FINGER PROTEIN CONSTANS-LIKE 4"/>
    <property type="match status" value="1"/>
</dbReference>